<dbReference type="STRING" id="378806.STAUR_2864"/>
<dbReference type="HOGENOM" id="CLU_1668343_0_0_7"/>
<feature type="region of interest" description="Disordered" evidence="1">
    <location>
        <begin position="13"/>
        <end position="105"/>
    </location>
</feature>
<organism evidence="2 3">
    <name type="scientific">Stigmatella aurantiaca (strain DW4/3-1)</name>
    <dbReference type="NCBI Taxonomy" id="378806"/>
    <lineage>
        <taxon>Bacteria</taxon>
        <taxon>Pseudomonadati</taxon>
        <taxon>Myxococcota</taxon>
        <taxon>Myxococcia</taxon>
        <taxon>Myxococcales</taxon>
        <taxon>Cystobacterineae</taxon>
        <taxon>Archangiaceae</taxon>
        <taxon>Stigmatella</taxon>
    </lineage>
</organism>
<accession>E3FP38</accession>
<evidence type="ECO:0000313" key="3">
    <source>
        <dbReference type="Proteomes" id="UP000001351"/>
    </source>
</evidence>
<dbReference type="AlphaFoldDB" id="E3FP38"/>
<evidence type="ECO:0000256" key="1">
    <source>
        <dbReference type="SAM" id="MobiDB-lite"/>
    </source>
</evidence>
<gene>
    <name evidence="2" type="ordered locus">STAUR_2864</name>
</gene>
<reference evidence="2 3" key="1">
    <citation type="journal article" date="2011" name="Mol. Biol. Evol.">
        <title>Comparative genomic analysis of fruiting body formation in Myxococcales.</title>
        <authorList>
            <person name="Huntley S."/>
            <person name="Hamann N."/>
            <person name="Wegener-Feldbrugge S."/>
            <person name="Treuner-Lange A."/>
            <person name="Kube M."/>
            <person name="Reinhardt R."/>
            <person name="Klages S."/>
            <person name="Muller R."/>
            <person name="Ronning C.M."/>
            <person name="Nierman W.C."/>
            <person name="Sogaard-Andersen L."/>
        </authorList>
    </citation>
    <scope>NUCLEOTIDE SEQUENCE [LARGE SCALE GENOMIC DNA]</scope>
    <source>
        <strain evidence="2 3">DW4/3-1</strain>
    </source>
</reference>
<feature type="compositionally biased region" description="Low complexity" evidence="1">
    <location>
        <begin position="26"/>
        <end position="37"/>
    </location>
</feature>
<name>E3FP38_STIAD</name>
<sequence>MLRVTAPVLRWSISARPTSESRWRSARPTAPARAGGALQDGSHGRRVLLGLGGVRRTAPAQPGGARASDRSSSARWPPTSDRSSSARGASVGPLQLGPGGARVGQFQLGPGGARVGQLQLGPVEHARSLAVRKPGKGAHPGSTALGVCWGNGENLLDG</sequence>
<dbReference type="EMBL" id="CP002271">
    <property type="protein sequence ID" value="ADO70656.1"/>
    <property type="molecule type" value="Genomic_DNA"/>
</dbReference>
<dbReference type="Proteomes" id="UP000001351">
    <property type="component" value="Chromosome"/>
</dbReference>
<dbReference type="KEGG" id="sur:STAUR_2864"/>
<keyword evidence="3" id="KW-1185">Reference proteome</keyword>
<evidence type="ECO:0000313" key="2">
    <source>
        <dbReference type="EMBL" id="ADO70656.1"/>
    </source>
</evidence>
<protein>
    <submittedName>
        <fullName evidence="2">Uncharacterized protein</fullName>
    </submittedName>
</protein>
<proteinExistence type="predicted"/>